<dbReference type="PROSITE" id="PS51257">
    <property type="entry name" value="PROKAR_LIPOPROTEIN"/>
    <property type="match status" value="1"/>
</dbReference>
<dbReference type="GO" id="GO:0009055">
    <property type="term" value="F:electron transfer activity"/>
    <property type="evidence" value="ECO:0007669"/>
    <property type="project" value="InterPro"/>
</dbReference>
<keyword evidence="3 4" id="KW-0408">Iron</keyword>
<organism evidence="6 7">
    <name type="scientific">Sinomicrobium oceani</name>
    <dbReference type="NCBI Taxonomy" id="1150368"/>
    <lineage>
        <taxon>Bacteria</taxon>
        <taxon>Pseudomonadati</taxon>
        <taxon>Bacteroidota</taxon>
        <taxon>Flavobacteriia</taxon>
        <taxon>Flavobacteriales</taxon>
        <taxon>Flavobacteriaceae</taxon>
        <taxon>Sinomicrobium</taxon>
    </lineage>
</organism>
<dbReference type="InterPro" id="IPR036909">
    <property type="entry name" value="Cyt_c-like_dom_sf"/>
</dbReference>
<protein>
    <submittedName>
        <fullName evidence="6">Cytochrome c, mono-and diheme variants</fullName>
    </submittedName>
</protein>
<accession>A0A1K1QCX4</accession>
<dbReference type="EMBL" id="FPJE01000012">
    <property type="protein sequence ID" value="SFW57553.1"/>
    <property type="molecule type" value="Genomic_DNA"/>
</dbReference>
<dbReference type="InterPro" id="IPR009056">
    <property type="entry name" value="Cyt_c-like_dom"/>
</dbReference>
<dbReference type="Proteomes" id="UP000182248">
    <property type="component" value="Unassembled WGS sequence"/>
</dbReference>
<keyword evidence="2 4" id="KW-0479">Metal-binding</keyword>
<dbReference type="STRING" id="1150368.SAMN02927921_02459"/>
<name>A0A1K1QCX4_9FLAO</name>
<dbReference type="AlphaFoldDB" id="A0A1K1QCX4"/>
<dbReference type="Pfam" id="PF00034">
    <property type="entry name" value="Cytochrom_C"/>
    <property type="match status" value="1"/>
</dbReference>
<dbReference type="SUPFAM" id="SSF46626">
    <property type="entry name" value="Cytochrome c"/>
    <property type="match status" value="1"/>
</dbReference>
<dbReference type="InterPro" id="IPR051459">
    <property type="entry name" value="Cytochrome_c-type_DH"/>
</dbReference>
<dbReference type="GO" id="GO:0020037">
    <property type="term" value="F:heme binding"/>
    <property type="evidence" value="ECO:0007669"/>
    <property type="project" value="InterPro"/>
</dbReference>
<evidence type="ECO:0000256" key="1">
    <source>
        <dbReference type="ARBA" id="ARBA00022617"/>
    </source>
</evidence>
<evidence type="ECO:0000256" key="3">
    <source>
        <dbReference type="ARBA" id="ARBA00023004"/>
    </source>
</evidence>
<gene>
    <name evidence="6" type="ORF">SAMN02927921_02459</name>
</gene>
<keyword evidence="1 4" id="KW-0349">Heme</keyword>
<evidence type="ECO:0000313" key="6">
    <source>
        <dbReference type="EMBL" id="SFW57553.1"/>
    </source>
</evidence>
<proteinExistence type="predicted"/>
<evidence type="ECO:0000313" key="7">
    <source>
        <dbReference type="Proteomes" id="UP000182248"/>
    </source>
</evidence>
<dbReference type="RefSeq" id="WP_217652385.1">
    <property type="nucleotide sequence ID" value="NZ_FPJE01000012.1"/>
</dbReference>
<evidence type="ECO:0000256" key="2">
    <source>
        <dbReference type="ARBA" id="ARBA00022723"/>
    </source>
</evidence>
<dbReference type="PANTHER" id="PTHR35008">
    <property type="entry name" value="BLL4482 PROTEIN-RELATED"/>
    <property type="match status" value="1"/>
</dbReference>
<dbReference type="PANTHER" id="PTHR35008:SF8">
    <property type="entry name" value="ALCOHOL DEHYDROGENASE CYTOCHROME C SUBUNIT"/>
    <property type="match status" value="1"/>
</dbReference>
<sequence>MKNLRYLKVLTIVFALMVSACGEKDKKEKTDPVTPAATVKKAAPEIEETAYPEGKKLYGQYCATCHQRNGSGVPNLNPPLRNTDYVTGNTSRLIRIILKGSDEGLEVDGQTYANTMPAHDFLDDTQVAELLAYIRTAFGNTAGPVTAEEVRTVRHEILK</sequence>
<keyword evidence="7" id="KW-1185">Reference proteome</keyword>
<evidence type="ECO:0000256" key="4">
    <source>
        <dbReference type="PROSITE-ProRule" id="PRU00433"/>
    </source>
</evidence>
<feature type="domain" description="Cytochrome c" evidence="5">
    <location>
        <begin position="49"/>
        <end position="138"/>
    </location>
</feature>
<dbReference type="Gene3D" id="1.10.760.10">
    <property type="entry name" value="Cytochrome c-like domain"/>
    <property type="match status" value="1"/>
</dbReference>
<dbReference type="PROSITE" id="PS51007">
    <property type="entry name" value="CYTC"/>
    <property type="match status" value="1"/>
</dbReference>
<dbReference type="GO" id="GO:0046872">
    <property type="term" value="F:metal ion binding"/>
    <property type="evidence" value="ECO:0007669"/>
    <property type="project" value="UniProtKB-KW"/>
</dbReference>
<evidence type="ECO:0000259" key="5">
    <source>
        <dbReference type="PROSITE" id="PS51007"/>
    </source>
</evidence>
<reference evidence="6 7" key="1">
    <citation type="submission" date="2016-11" db="EMBL/GenBank/DDBJ databases">
        <authorList>
            <person name="Jaros S."/>
            <person name="Januszkiewicz K."/>
            <person name="Wedrychowicz H."/>
        </authorList>
    </citation>
    <scope>NUCLEOTIDE SEQUENCE [LARGE SCALE GENOMIC DNA]</scope>
    <source>
        <strain evidence="6 7">CGMCC 1.12145</strain>
    </source>
</reference>